<keyword evidence="3" id="KW-1185">Reference proteome</keyword>
<evidence type="ECO:0000256" key="1">
    <source>
        <dbReference type="SAM" id="MobiDB-lite"/>
    </source>
</evidence>
<dbReference type="Proteomes" id="UP000075809">
    <property type="component" value="Unassembled WGS sequence"/>
</dbReference>
<organism evidence="2 3">
    <name type="scientific">Mycetomoellerius zeteki</name>
    <dbReference type="NCBI Taxonomy" id="64791"/>
    <lineage>
        <taxon>Eukaryota</taxon>
        <taxon>Metazoa</taxon>
        <taxon>Ecdysozoa</taxon>
        <taxon>Arthropoda</taxon>
        <taxon>Hexapoda</taxon>
        <taxon>Insecta</taxon>
        <taxon>Pterygota</taxon>
        <taxon>Neoptera</taxon>
        <taxon>Endopterygota</taxon>
        <taxon>Hymenoptera</taxon>
        <taxon>Apocrita</taxon>
        <taxon>Aculeata</taxon>
        <taxon>Formicoidea</taxon>
        <taxon>Formicidae</taxon>
        <taxon>Myrmicinae</taxon>
        <taxon>Mycetomoellerius</taxon>
    </lineage>
</organism>
<dbReference type="EMBL" id="KQ982715">
    <property type="protein sequence ID" value="KYQ51733.1"/>
    <property type="molecule type" value="Genomic_DNA"/>
</dbReference>
<feature type="non-terminal residue" evidence="2">
    <location>
        <position position="1"/>
    </location>
</feature>
<feature type="compositionally biased region" description="Polar residues" evidence="1">
    <location>
        <begin position="67"/>
        <end position="89"/>
    </location>
</feature>
<accession>A0A151WV49</accession>
<proteinExistence type="predicted"/>
<name>A0A151WV49_9HYME</name>
<dbReference type="AlphaFoldDB" id="A0A151WV49"/>
<reference evidence="2 3" key="1">
    <citation type="submission" date="2015-09" db="EMBL/GenBank/DDBJ databases">
        <title>Trachymyrmex zeteki WGS genome.</title>
        <authorList>
            <person name="Nygaard S."/>
            <person name="Hu H."/>
            <person name="Boomsma J."/>
            <person name="Zhang G."/>
        </authorList>
    </citation>
    <scope>NUCLEOTIDE SEQUENCE [LARGE SCALE GENOMIC DNA]</scope>
    <source>
        <strain evidence="2">Tzet28-1</strain>
        <tissue evidence="2">Whole body</tissue>
    </source>
</reference>
<protein>
    <submittedName>
        <fullName evidence="2">Uncharacterized protein</fullName>
    </submittedName>
</protein>
<feature type="region of interest" description="Disordered" evidence="1">
    <location>
        <begin position="56"/>
        <end position="89"/>
    </location>
</feature>
<sequence length="89" mass="10208">NSLQAIMPRERLKRREGMATLCHRTSERPRCRCRKGASAERRYRIRRPSLFVKEPTEFGRHAGKSNPEGTVASSRNDASIESNPARTRI</sequence>
<evidence type="ECO:0000313" key="3">
    <source>
        <dbReference type="Proteomes" id="UP000075809"/>
    </source>
</evidence>
<evidence type="ECO:0000313" key="2">
    <source>
        <dbReference type="EMBL" id="KYQ51733.1"/>
    </source>
</evidence>
<gene>
    <name evidence="2" type="ORF">ALC60_09161</name>
</gene>